<dbReference type="AlphaFoldDB" id="C7ZF86"/>
<organism evidence="4 5">
    <name type="scientific">Fusarium vanettenii (strain ATCC MYA-4622 / CBS 123669 / FGSC 9596 / NRRL 45880 / 77-13-4)</name>
    <name type="common">Fusarium solani subsp. pisi</name>
    <dbReference type="NCBI Taxonomy" id="660122"/>
    <lineage>
        <taxon>Eukaryota</taxon>
        <taxon>Fungi</taxon>
        <taxon>Dikarya</taxon>
        <taxon>Ascomycota</taxon>
        <taxon>Pezizomycotina</taxon>
        <taxon>Sordariomycetes</taxon>
        <taxon>Hypocreomycetidae</taxon>
        <taxon>Hypocreales</taxon>
        <taxon>Nectriaceae</taxon>
        <taxon>Fusarium</taxon>
        <taxon>Fusarium solani species complex</taxon>
        <taxon>Fusarium vanettenii</taxon>
    </lineage>
</organism>
<gene>
    <name evidence="4" type="ORF">NECHADRAFT_37069</name>
</gene>
<dbReference type="OrthoDB" id="419598at2759"/>
<dbReference type="SUPFAM" id="SSF51735">
    <property type="entry name" value="NAD(P)-binding Rossmann-fold domains"/>
    <property type="match status" value="1"/>
</dbReference>
<accession>C7ZF86</accession>
<evidence type="ECO:0000313" key="5">
    <source>
        <dbReference type="Proteomes" id="UP000005206"/>
    </source>
</evidence>
<keyword evidence="5" id="KW-1185">Reference proteome</keyword>
<evidence type="ECO:0000256" key="1">
    <source>
        <dbReference type="ARBA" id="ARBA00005725"/>
    </source>
</evidence>
<dbReference type="PANTHER" id="PTHR47706">
    <property type="entry name" value="NMRA-LIKE FAMILY PROTEIN"/>
    <property type="match status" value="1"/>
</dbReference>
<dbReference type="Proteomes" id="UP000005206">
    <property type="component" value="Chromosome 3"/>
</dbReference>
<dbReference type="VEuPathDB" id="FungiDB:NECHADRAFT_37069"/>
<sequence length="180" mass="20196">LNLIEAVELTPSVKQFISSEFAFQIGPEHAKRSPSFPFKIATLRRLEGSPLEITLIHTGVFLDYLVYPRIASHMECQTVWFHLGPDAAAIPRDGNRTVAFTHTKDVGEFVSLGLDLPNSERQYYGYADRLTLNDIVRIIEEVKGVQVNVTYDSRDSLNRVECTLLPGPAESELKDSKFNG</sequence>
<dbReference type="HOGENOM" id="CLU_1499806_0_0_1"/>
<evidence type="ECO:0000313" key="4">
    <source>
        <dbReference type="EMBL" id="EEU37274.1"/>
    </source>
</evidence>
<keyword evidence="2" id="KW-0521">NADP</keyword>
<dbReference type="PANTHER" id="PTHR47706:SF4">
    <property type="entry name" value="NMRA-LIKE DOMAIN-CONTAINING PROTEIN"/>
    <property type="match status" value="1"/>
</dbReference>
<dbReference type="InterPro" id="IPR051609">
    <property type="entry name" value="NmrA/Isoflavone_reductase-like"/>
</dbReference>
<dbReference type="RefSeq" id="XP_003042987.1">
    <property type="nucleotide sequence ID" value="XM_003042941.1"/>
</dbReference>
<evidence type="ECO:0000256" key="2">
    <source>
        <dbReference type="ARBA" id="ARBA00022857"/>
    </source>
</evidence>
<dbReference type="InParanoid" id="C7ZF86"/>
<dbReference type="KEGG" id="nhe:NECHADRAFT_37069"/>
<name>C7ZF86_FUSV7</name>
<dbReference type="eggNOG" id="ENOG502SHYH">
    <property type="taxonomic scope" value="Eukaryota"/>
</dbReference>
<dbReference type="EMBL" id="GG698923">
    <property type="protein sequence ID" value="EEU37274.1"/>
    <property type="molecule type" value="Genomic_DNA"/>
</dbReference>
<feature type="non-terminal residue" evidence="4">
    <location>
        <position position="180"/>
    </location>
</feature>
<dbReference type="Gene3D" id="3.90.25.10">
    <property type="entry name" value="UDP-galactose 4-epimerase, domain 1"/>
    <property type="match status" value="1"/>
</dbReference>
<reference evidence="4 5" key="1">
    <citation type="journal article" date="2009" name="PLoS Genet.">
        <title>The genome of Nectria haematococca: contribution of supernumerary chromosomes to gene expansion.</title>
        <authorList>
            <person name="Coleman J.J."/>
            <person name="Rounsley S.D."/>
            <person name="Rodriguez-Carres M."/>
            <person name="Kuo A."/>
            <person name="Wasmann C.C."/>
            <person name="Grimwood J."/>
            <person name="Schmutz J."/>
            <person name="Taga M."/>
            <person name="White G.J."/>
            <person name="Zhou S."/>
            <person name="Schwartz D.C."/>
            <person name="Freitag M."/>
            <person name="Ma L.J."/>
            <person name="Danchin E.G."/>
            <person name="Henrissat B."/>
            <person name="Coutinho P.M."/>
            <person name="Nelson D.R."/>
            <person name="Straney D."/>
            <person name="Napoli C.A."/>
            <person name="Barker B.M."/>
            <person name="Gribskov M."/>
            <person name="Rep M."/>
            <person name="Kroken S."/>
            <person name="Molnar I."/>
            <person name="Rensing C."/>
            <person name="Kennell J.C."/>
            <person name="Zamora J."/>
            <person name="Farman M.L."/>
            <person name="Selker E.U."/>
            <person name="Salamov A."/>
            <person name="Shapiro H."/>
            <person name="Pangilinan J."/>
            <person name="Lindquist E."/>
            <person name="Lamers C."/>
            <person name="Grigoriev I.V."/>
            <person name="Geiser D.M."/>
            <person name="Covert S.F."/>
            <person name="Temporini E."/>
            <person name="Vanetten H.D."/>
        </authorList>
    </citation>
    <scope>NUCLEOTIDE SEQUENCE [LARGE SCALE GENOMIC DNA]</scope>
    <source>
        <strain evidence="5">ATCC MYA-4622 / CBS 123669 / FGSC 9596 / NRRL 45880 / 77-13-4</strain>
    </source>
</reference>
<dbReference type="GeneID" id="9665033"/>
<keyword evidence="3" id="KW-0560">Oxidoreductase</keyword>
<dbReference type="Gene3D" id="3.40.50.720">
    <property type="entry name" value="NAD(P)-binding Rossmann-like Domain"/>
    <property type="match status" value="1"/>
</dbReference>
<comment type="similarity">
    <text evidence="1">Belongs to the NmrA-type oxidoreductase family. Isoflavone reductase subfamily.</text>
</comment>
<proteinExistence type="inferred from homology"/>
<dbReference type="GO" id="GO:0016491">
    <property type="term" value="F:oxidoreductase activity"/>
    <property type="evidence" value="ECO:0007669"/>
    <property type="project" value="UniProtKB-KW"/>
</dbReference>
<dbReference type="InterPro" id="IPR036291">
    <property type="entry name" value="NAD(P)-bd_dom_sf"/>
</dbReference>
<feature type="non-terminal residue" evidence="4">
    <location>
        <position position="1"/>
    </location>
</feature>
<protein>
    <submittedName>
        <fullName evidence="4">Uncharacterized protein</fullName>
    </submittedName>
</protein>
<evidence type="ECO:0000256" key="3">
    <source>
        <dbReference type="ARBA" id="ARBA00023002"/>
    </source>
</evidence>